<dbReference type="EC" id="2.8.1.12" evidence="3"/>
<dbReference type="CDD" id="cd00756">
    <property type="entry name" value="MoaE"/>
    <property type="match status" value="1"/>
</dbReference>
<evidence type="ECO:0000256" key="2">
    <source>
        <dbReference type="ARBA" id="ARBA00005426"/>
    </source>
</evidence>
<evidence type="ECO:0000256" key="9">
    <source>
        <dbReference type="ARBA" id="ARBA00030407"/>
    </source>
</evidence>
<evidence type="ECO:0000256" key="3">
    <source>
        <dbReference type="ARBA" id="ARBA00011950"/>
    </source>
</evidence>
<gene>
    <name evidence="13" type="ORF">ACFOOR_05130</name>
</gene>
<sequence>MKPNTTVWIDAELSLGLIDRVRRVNALRHAVPDCGAMVTFDGMVRPSSKEGESIEALILDHHPEMTAPSIERIAHDGAARFDVQGISVAHRSGRLLPGDMIVFVAVASAHRRAAFECADYLMDRLKTDAVFWKREQGGFGERWIEPTSADKKDRERWYEETAGH</sequence>
<evidence type="ECO:0000256" key="6">
    <source>
        <dbReference type="ARBA" id="ARBA00025448"/>
    </source>
</evidence>
<comment type="catalytic activity">
    <reaction evidence="12">
        <text>2 [molybdopterin-synthase sulfur-carrier protein]-C-terminal-Gly-aminoethanethioate + cyclic pyranopterin phosphate + H2O = molybdopterin + 2 [molybdopterin-synthase sulfur-carrier protein]-C-terminal Gly-Gly + 2 H(+)</text>
        <dbReference type="Rhea" id="RHEA:26333"/>
        <dbReference type="Rhea" id="RHEA-COMP:12202"/>
        <dbReference type="Rhea" id="RHEA-COMP:19907"/>
        <dbReference type="ChEBI" id="CHEBI:15377"/>
        <dbReference type="ChEBI" id="CHEBI:15378"/>
        <dbReference type="ChEBI" id="CHEBI:58698"/>
        <dbReference type="ChEBI" id="CHEBI:59648"/>
        <dbReference type="ChEBI" id="CHEBI:90778"/>
        <dbReference type="ChEBI" id="CHEBI:232372"/>
        <dbReference type="EC" id="2.8.1.12"/>
    </reaction>
</comment>
<dbReference type="EMBL" id="JBHRSV010000004">
    <property type="protein sequence ID" value="MFC2925481.1"/>
    <property type="molecule type" value="Genomic_DNA"/>
</dbReference>
<reference evidence="14" key="1">
    <citation type="journal article" date="2019" name="Int. J. Syst. Evol. Microbiol.">
        <title>The Global Catalogue of Microorganisms (GCM) 10K type strain sequencing project: providing services to taxonomists for standard genome sequencing and annotation.</title>
        <authorList>
            <consortium name="The Broad Institute Genomics Platform"/>
            <consortium name="The Broad Institute Genome Sequencing Center for Infectious Disease"/>
            <person name="Wu L."/>
            <person name="Ma J."/>
        </authorList>
    </citation>
    <scope>NUCLEOTIDE SEQUENCE [LARGE SCALE GENOMIC DNA]</scope>
    <source>
        <strain evidence="14">KCTC 52487</strain>
    </source>
</reference>
<evidence type="ECO:0000256" key="8">
    <source>
        <dbReference type="ARBA" id="ARBA00029745"/>
    </source>
</evidence>
<evidence type="ECO:0000313" key="14">
    <source>
        <dbReference type="Proteomes" id="UP001595379"/>
    </source>
</evidence>
<evidence type="ECO:0000256" key="12">
    <source>
        <dbReference type="ARBA" id="ARBA00049878"/>
    </source>
</evidence>
<dbReference type="Proteomes" id="UP001595379">
    <property type="component" value="Unassembled WGS sequence"/>
</dbReference>
<dbReference type="Gene3D" id="3.90.1170.40">
    <property type="entry name" value="Molybdopterin biosynthesis MoaE subunit"/>
    <property type="match status" value="1"/>
</dbReference>
<dbReference type="Pfam" id="PF02391">
    <property type="entry name" value="MoaE"/>
    <property type="match status" value="1"/>
</dbReference>
<evidence type="ECO:0000313" key="13">
    <source>
        <dbReference type="EMBL" id="MFC2925481.1"/>
    </source>
</evidence>
<dbReference type="PANTHER" id="PTHR23404">
    <property type="entry name" value="MOLYBDOPTERIN SYNTHASE RELATED"/>
    <property type="match status" value="1"/>
</dbReference>
<organism evidence="13 14">
    <name type="scientific">Hyphobacterium vulgare</name>
    <dbReference type="NCBI Taxonomy" id="1736751"/>
    <lineage>
        <taxon>Bacteria</taxon>
        <taxon>Pseudomonadati</taxon>
        <taxon>Pseudomonadota</taxon>
        <taxon>Alphaproteobacteria</taxon>
        <taxon>Maricaulales</taxon>
        <taxon>Maricaulaceae</taxon>
        <taxon>Hyphobacterium</taxon>
    </lineage>
</organism>
<dbReference type="SUPFAM" id="SSF54690">
    <property type="entry name" value="Molybdopterin synthase subunit MoaE"/>
    <property type="match status" value="1"/>
</dbReference>
<proteinExistence type="inferred from homology"/>
<keyword evidence="5" id="KW-0501">Molybdenum cofactor biosynthesis</keyword>
<comment type="subunit">
    <text evidence="7">Heterotetramer of 2 MoaD subunits and 2 MoaE subunits. Also stable as homodimer. The enzyme changes between these two forms during catalysis.</text>
</comment>
<accession>A0ABV6ZVQ8</accession>
<evidence type="ECO:0000256" key="10">
    <source>
        <dbReference type="ARBA" id="ARBA00030781"/>
    </source>
</evidence>
<name>A0ABV6ZVQ8_9PROT</name>
<keyword evidence="14" id="KW-1185">Reference proteome</keyword>
<dbReference type="InterPro" id="IPR003448">
    <property type="entry name" value="Mopterin_biosynth_MoaE"/>
</dbReference>
<protein>
    <recommendedName>
        <fullName evidence="4">Molybdopterin synthase catalytic subunit</fullName>
        <ecNumber evidence="3">2.8.1.12</ecNumber>
    </recommendedName>
    <alternativeName>
        <fullName evidence="10">MPT synthase subunit 2</fullName>
    </alternativeName>
    <alternativeName>
        <fullName evidence="8">Molybdenum cofactor biosynthesis protein E</fullName>
    </alternativeName>
    <alternativeName>
        <fullName evidence="9">Molybdopterin-converting factor large subunit</fullName>
    </alternativeName>
    <alternativeName>
        <fullName evidence="11">Molybdopterin-converting factor subunit 2</fullName>
    </alternativeName>
</protein>
<evidence type="ECO:0000256" key="11">
    <source>
        <dbReference type="ARBA" id="ARBA00032474"/>
    </source>
</evidence>
<comment type="function">
    <text evidence="6">Converts molybdopterin precursor Z into molybdopterin. This requires the incorporation of two sulfur atoms into precursor Z to generate a dithiolene group. The sulfur is provided by MoaD.</text>
</comment>
<evidence type="ECO:0000256" key="1">
    <source>
        <dbReference type="ARBA" id="ARBA00005046"/>
    </source>
</evidence>
<evidence type="ECO:0000256" key="4">
    <source>
        <dbReference type="ARBA" id="ARBA00013858"/>
    </source>
</evidence>
<evidence type="ECO:0000256" key="7">
    <source>
        <dbReference type="ARBA" id="ARBA00026066"/>
    </source>
</evidence>
<comment type="caution">
    <text evidence="13">The sequence shown here is derived from an EMBL/GenBank/DDBJ whole genome shotgun (WGS) entry which is preliminary data.</text>
</comment>
<dbReference type="RefSeq" id="WP_236956167.1">
    <property type="nucleotide sequence ID" value="NZ_JBHRSV010000004.1"/>
</dbReference>
<comment type="pathway">
    <text evidence="1">Cofactor biosynthesis; molybdopterin biosynthesis.</text>
</comment>
<evidence type="ECO:0000256" key="5">
    <source>
        <dbReference type="ARBA" id="ARBA00023150"/>
    </source>
</evidence>
<comment type="similarity">
    <text evidence="2">Belongs to the MoaE family.</text>
</comment>
<dbReference type="InterPro" id="IPR036563">
    <property type="entry name" value="MoaE_sf"/>
</dbReference>